<gene>
    <name evidence="1" type="ORF">M5D96_000302</name>
</gene>
<organism evidence="1 2">
    <name type="scientific">Drosophila gunungcola</name>
    <name type="common">fruit fly</name>
    <dbReference type="NCBI Taxonomy" id="103775"/>
    <lineage>
        <taxon>Eukaryota</taxon>
        <taxon>Metazoa</taxon>
        <taxon>Ecdysozoa</taxon>
        <taxon>Arthropoda</taxon>
        <taxon>Hexapoda</taxon>
        <taxon>Insecta</taxon>
        <taxon>Pterygota</taxon>
        <taxon>Neoptera</taxon>
        <taxon>Endopterygota</taxon>
        <taxon>Diptera</taxon>
        <taxon>Brachycera</taxon>
        <taxon>Muscomorpha</taxon>
        <taxon>Ephydroidea</taxon>
        <taxon>Drosophilidae</taxon>
        <taxon>Drosophila</taxon>
        <taxon>Sophophora</taxon>
    </lineage>
</organism>
<name>A0A9Q0BU05_9MUSC</name>
<dbReference type="EMBL" id="JAMKOV010000001">
    <property type="protein sequence ID" value="KAI8044151.1"/>
    <property type="molecule type" value="Genomic_DNA"/>
</dbReference>
<dbReference type="Proteomes" id="UP001059596">
    <property type="component" value="Chromosome 3R"/>
</dbReference>
<proteinExistence type="predicted"/>
<protein>
    <submittedName>
        <fullName evidence="1">Uncharacterized protein</fullName>
    </submittedName>
</protein>
<evidence type="ECO:0000313" key="1">
    <source>
        <dbReference type="EMBL" id="KAI8044151.1"/>
    </source>
</evidence>
<dbReference type="AlphaFoldDB" id="A0A9Q0BU05"/>
<keyword evidence="2" id="KW-1185">Reference proteome</keyword>
<comment type="caution">
    <text evidence="1">The sequence shown here is derived from an EMBL/GenBank/DDBJ whole genome shotgun (WGS) entry which is preliminary data.</text>
</comment>
<accession>A0A9Q0BU05</accession>
<evidence type="ECO:0000313" key="2">
    <source>
        <dbReference type="Proteomes" id="UP001059596"/>
    </source>
</evidence>
<sequence length="56" mass="6516">MFLALGCIKLEDTKKKKGNTKELRFMVLYLNHKNACLQLNNINCNLNTPTKFIIFL</sequence>
<reference evidence="1" key="1">
    <citation type="journal article" date="2023" name="Genome Biol. Evol.">
        <title>Long-read-based Genome Assembly of Drosophila gunungcola Reveals Fewer Chemosensory Genes in Flower-breeding Species.</title>
        <authorList>
            <person name="Negi A."/>
            <person name="Liao B.Y."/>
            <person name="Yeh S.D."/>
        </authorList>
    </citation>
    <scope>NUCLEOTIDE SEQUENCE</scope>
    <source>
        <strain evidence="1">Sukarami</strain>
    </source>
</reference>